<organism evidence="1 2">
    <name type="scientific">Stereocaulon virgatum</name>
    <dbReference type="NCBI Taxonomy" id="373712"/>
    <lineage>
        <taxon>Eukaryota</taxon>
        <taxon>Fungi</taxon>
        <taxon>Dikarya</taxon>
        <taxon>Ascomycota</taxon>
        <taxon>Pezizomycotina</taxon>
        <taxon>Lecanoromycetes</taxon>
        <taxon>OSLEUM clade</taxon>
        <taxon>Lecanoromycetidae</taxon>
        <taxon>Lecanorales</taxon>
        <taxon>Lecanorineae</taxon>
        <taxon>Stereocaulaceae</taxon>
        <taxon>Stereocaulon</taxon>
    </lineage>
</organism>
<gene>
    <name evidence="1" type="ORF">N7G274_007378</name>
</gene>
<evidence type="ECO:0000313" key="2">
    <source>
        <dbReference type="Proteomes" id="UP001590950"/>
    </source>
</evidence>
<dbReference type="Proteomes" id="UP001590950">
    <property type="component" value="Unassembled WGS sequence"/>
</dbReference>
<keyword evidence="2" id="KW-1185">Reference proteome</keyword>
<evidence type="ECO:0000313" key="1">
    <source>
        <dbReference type="EMBL" id="KAL2039975.1"/>
    </source>
</evidence>
<accession>A0ABR4A4H1</accession>
<protein>
    <submittedName>
        <fullName evidence="1">Uncharacterized protein</fullName>
    </submittedName>
</protein>
<proteinExistence type="predicted"/>
<reference evidence="1 2" key="1">
    <citation type="submission" date="2024-09" db="EMBL/GenBank/DDBJ databases">
        <title>Rethinking Asexuality: The Enigmatic Case of Functional Sexual Genes in Lepraria (Stereocaulaceae).</title>
        <authorList>
            <person name="Doellman M."/>
            <person name="Sun Y."/>
            <person name="Barcenas-Pena A."/>
            <person name="Lumbsch H.T."/>
            <person name="Grewe F."/>
        </authorList>
    </citation>
    <scope>NUCLEOTIDE SEQUENCE [LARGE SCALE GENOMIC DNA]</scope>
    <source>
        <strain evidence="1 2">Mercado 3170</strain>
    </source>
</reference>
<dbReference type="EMBL" id="JBEFKJ010000023">
    <property type="protein sequence ID" value="KAL2039975.1"/>
    <property type="molecule type" value="Genomic_DNA"/>
</dbReference>
<sequence>MDLPSWQQSVAQVTASAAPPARISFLEAKKFFAVDASGSTAGSIMRAQAQVVRALHSNSKDTVAKWDNRCEDPSLLDSVAANFFDGYGGTAPDAIMRNPRAVDAIQRSDLWVLLTDGEIYDGAVNELTQLAEKVDVIQVPVVLIITGQQFSSPADTKISVGIPFFTSAQEALILFKDYSTGRLTVIDAKGSFAPLKKESTPDFTSWASLPAFATGNAFNERCAELAISITQSDERTGTRAVSLGPEWDTATNNALVDVPALLAEKQIRLEDMRNLLGEEAIQQLSLMCKIRGQLPVLRNLILGHKQSEVIIRLEDRHGAGKIMETLQSGTMKPEEEKQLMEALRKAHSANRETYIELQNNPSEESRRATEINRLIDRAFRIISGLEKSAYTVDILNRKSNRAMRAEKVWDGDSELHLSALDLSEDVKAFRGTCSICCGDEQIMSIVLKRLDSVEENTTDFALNFPLAAGHAKHNSNMVSSQCICFQCALVCPRSIYNEEIVATLPTVAYQGPNKRYINHQLTVAITAGLATGIPGIVQIFMTILDRTLETKAWCSRLSTDLEVSVRRQILLWTLGNLLRGLKCRENFSERTSRMVDYPTALMWAVNDYKEAHLDSWIIQYPVSGFNQLLRWYDSISFPDPETIKAIQQAKLTHLIVTTMMNGLLQQQKSGDTSWTYPFLQVIYQEFNAPGVPRDLGLESLVPAGGFWARLEKALGPWEDVKLFLTSFGRAARRQMGIRIQLVIFWALYQQKGHTMPNTFFATIMSREPLASAALDPEAVISETAARDILLSIFCPVQRSKDKKEAADAKDMDEATLSRKVHDPHSCQEAPPFISPFGPSVLRCGWLKCPVLFYDQSDMESDFDAATTAAKVRDRRTKHLSDIYGVDKTFTSQTGLPEPTQAPKAPTSYHTTLHISTARVWSRLNPERKQNIITPVSPEEGNSAVADFVEDVRFEVAATSHRGNIYLASIDNEVRAILPSLLWALRTASEKLGLEDKSGLAYVYDWRQNTIQAKMEYELSLP</sequence>
<comment type="caution">
    <text evidence="1">The sequence shown here is derived from an EMBL/GenBank/DDBJ whole genome shotgun (WGS) entry which is preliminary data.</text>
</comment>
<name>A0ABR4A4H1_9LECA</name>